<protein>
    <recommendedName>
        <fullName evidence="4">Glucose-1-phosphate thymidylyltransferase</fullName>
        <ecNumber evidence="3">2.7.7.24</ecNumber>
    </recommendedName>
    <alternativeName>
        <fullName evidence="10">dTDP-glucose pyrophosphorylase</fullName>
    </alternativeName>
    <alternativeName>
        <fullName evidence="9">dTDP-glucose synthase</fullName>
    </alternativeName>
</protein>
<dbReference type="AlphaFoldDB" id="A0A249KEZ0"/>
<feature type="domain" description="Nucleotidyl transferase" evidence="12">
    <location>
        <begin position="3"/>
        <end position="235"/>
    </location>
</feature>
<dbReference type="PANTHER" id="PTHR43532">
    <property type="entry name" value="GLUCOSE-1-PHOSPHATE THYMIDYLYLTRANSFERASE"/>
    <property type="match status" value="1"/>
</dbReference>
<dbReference type="KEGG" id="psuf:A1sIA56_00185"/>
<evidence type="ECO:0000256" key="5">
    <source>
        <dbReference type="ARBA" id="ARBA00022679"/>
    </source>
</evidence>
<evidence type="ECO:0000313" key="14">
    <source>
        <dbReference type="Proteomes" id="UP000217215"/>
    </source>
</evidence>
<evidence type="ECO:0000313" key="13">
    <source>
        <dbReference type="EMBL" id="ASY15368.1"/>
    </source>
</evidence>
<organism evidence="13 14">
    <name type="scientific">Candidatus Planktophila sulfonica</name>
    <dbReference type="NCBI Taxonomy" id="1884904"/>
    <lineage>
        <taxon>Bacteria</taxon>
        <taxon>Bacillati</taxon>
        <taxon>Actinomycetota</taxon>
        <taxon>Actinomycetes</taxon>
        <taxon>Candidatus Nanopelagicales</taxon>
        <taxon>Candidatus Nanopelagicaceae</taxon>
        <taxon>Candidatus Planktophila</taxon>
    </lineage>
</organism>
<sequence>MLGILLAGGFGTRLGPVTRVTSKQLLPIYDKPMIYYPISLLMASGIDQIIVITSPRDSARYQELLQDGSQWGISIQYVEQMHPNGLPEAFLLCEDKIKNQSVTLMLGDNIIYGSQVGKKLSENRTGDGASIFGYLVKDISSFGAFEINLQGQITTLREKPADGGQGYAIPGIYHFDSSVTSRTRSLSKSERGELEIIDLLKSYLADDLLNYSILDRGTAWLDTGTIDDLAMASELVRVVQSRQGMLVGSPDEVAFRKNLISTEELRNLAKSFEGSLYGKALMEISREVTN</sequence>
<evidence type="ECO:0000256" key="3">
    <source>
        <dbReference type="ARBA" id="ARBA00012461"/>
    </source>
</evidence>
<dbReference type="InterPro" id="IPR005907">
    <property type="entry name" value="G1P_thy_trans_s"/>
</dbReference>
<dbReference type="PANTHER" id="PTHR43532:SF1">
    <property type="entry name" value="GLUCOSE-1-PHOSPHATE THYMIDYLYLTRANSFERASE 1"/>
    <property type="match status" value="1"/>
</dbReference>
<comment type="similarity">
    <text evidence="2">Belongs to the glucose-1-phosphate thymidylyltransferase family.</text>
</comment>
<dbReference type="GO" id="GO:0008879">
    <property type="term" value="F:glucose-1-phosphate thymidylyltransferase activity"/>
    <property type="evidence" value="ECO:0007669"/>
    <property type="project" value="UniProtKB-EC"/>
</dbReference>
<evidence type="ECO:0000259" key="12">
    <source>
        <dbReference type="Pfam" id="PF00483"/>
    </source>
</evidence>
<dbReference type="RefSeq" id="WP_095672962.1">
    <property type="nucleotide sequence ID" value="NZ_CP016773.1"/>
</dbReference>
<keyword evidence="14" id="KW-1185">Reference proteome</keyword>
<dbReference type="InterPro" id="IPR005835">
    <property type="entry name" value="NTP_transferase_dom"/>
</dbReference>
<evidence type="ECO:0000256" key="11">
    <source>
        <dbReference type="ARBA" id="ARBA00049336"/>
    </source>
</evidence>
<dbReference type="OrthoDB" id="9803871at2"/>
<comment type="catalytic activity">
    <reaction evidence="11">
        <text>dTTP + alpha-D-glucose 1-phosphate + H(+) = dTDP-alpha-D-glucose + diphosphate</text>
        <dbReference type="Rhea" id="RHEA:15225"/>
        <dbReference type="ChEBI" id="CHEBI:15378"/>
        <dbReference type="ChEBI" id="CHEBI:33019"/>
        <dbReference type="ChEBI" id="CHEBI:37568"/>
        <dbReference type="ChEBI" id="CHEBI:57477"/>
        <dbReference type="ChEBI" id="CHEBI:58601"/>
        <dbReference type="EC" id="2.7.7.24"/>
    </reaction>
</comment>
<evidence type="ECO:0000256" key="6">
    <source>
        <dbReference type="ARBA" id="ARBA00022695"/>
    </source>
</evidence>
<dbReference type="GO" id="GO:0046872">
    <property type="term" value="F:metal ion binding"/>
    <property type="evidence" value="ECO:0007669"/>
    <property type="project" value="UniProtKB-KW"/>
</dbReference>
<name>A0A249KEZ0_9ACTN</name>
<dbReference type="Gene3D" id="3.90.550.10">
    <property type="entry name" value="Spore Coat Polysaccharide Biosynthesis Protein SpsA, Chain A"/>
    <property type="match status" value="1"/>
</dbReference>
<accession>A0A249KEZ0</accession>
<evidence type="ECO:0000256" key="2">
    <source>
        <dbReference type="ARBA" id="ARBA00010480"/>
    </source>
</evidence>
<keyword evidence="5 13" id="KW-0808">Transferase</keyword>
<dbReference type="Proteomes" id="UP000217215">
    <property type="component" value="Chromosome"/>
</dbReference>
<dbReference type="EC" id="2.7.7.24" evidence="3"/>
<keyword evidence="6" id="KW-0548">Nucleotidyltransferase</keyword>
<dbReference type="EMBL" id="CP016773">
    <property type="protein sequence ID" value="ASY15368.1"/>
    <property type="molecule type" value="Genomic_DNA"/>
</dbReference>
<evidence type="ECO:0000256" key="8">
    <source>
        <dbReference type="ARBA" id="ARBA00022842"/>
    </source>
</evidence>
<evidence type="ECO:0000256" key="9">
    <source>
        <dbReference type="ARBA" id="ARBA00032492"/>
    </source>
</evidence>
<evidence type="ECO:0000256" key="1">
    <source>
        <dbReference type="ARBA" id="ARBA00001946"/>
    </source>
</evidence>
<evidence type="ECO:0000256" key="10">
    <source>
        <dbReference type="ARBA" id="ARBA00032598"/>
    </source>
</evidence>
<proteinExistence type="inferred from homology"/>
<gene>
    <name evidence="13" type="ORF">A1sIA56_00185</name>
</gene>
<dbReference type="InterPro" id="IPR029044">
    <property type="entry name" value="Nucleotide-diphossugar_trans"/>
</dbReference>
<reference evidence="13 14" key="1">
    <citation type="submission" date="2016-07" db="EMBL/GenBank/DDBJ databases">
        <title>High microdiversification within the ubiquitous acI lineage of Actinobacteria.</title>
        <authorList>
            <person name="Neuenschwander S.M."/>
            <person name="Salcher M."/>
            <person name="Ghai R."/>
            <person name="Pernthaler J."/>
        </authorList>
    </citation>
    <scope>NUCLEOTIDE SEQUENCE [LARGE SCALE GENOMIC DNA]</scope>
    <source>
        <strain evidence="13">MMS-IA-56</strain>
    </source>
</reference>
<keyword evidence="8" id="KW-0460">Magnesium</keyword>
<dbReference type="Pfam" id="PF00483">
    <property type="entry name" value="NTP_transferase"/>
    <property type="match status" value="1"/>
</dbReference>
<keyword evidence="7" id="KW-0479">Metal-binding</keyword>
<comment type="cofactor">
    <cofactor evidence="1">
        <name>Mg(2+)</name>
        <dbReference type="ChEBI" id="CHEBI:18420"/>
    </cofactor>
</comment>
<evidence type="ECO:0000256" key="4">
    <source>
        <dbReference type="ARBA" id="ARBA00017654"/>
    </source>
</evidence>
<evidence type="ECO:0000256" key="7">
    <source>
        <dbReference type="ARBA" id="ARBA00022723"/>
    </source>
</evidence>
<dbReference type="SUPFAM" id="SSF53448">
    <property type="entry name" value="Nucleotide-diphospho-sugar transferases"/>
    <property type="match status" value="1"/>
</dbReference>